<feature type="region of interest" description="Disordered" evidence="1">
    <location>
        <begin position="1"/>
        <end position="64"/>
    </location>
</feature>
<accession>A0AAE0F5W8</accession>
<gene>
    <name evidence="2" type="ORF">CYMTET_39120</name>
</gene>
<feature type="compositionally biased region" description="Polar residues" evidence="1">
    <location>
        <begin position="1"/>
        <end position="13"/>
    </location>
</feature>
<proteinExistence type="predicted"/>
<dbReference type="Pfam" id="PF10238">
    <property type="entry name" value="Eapp_C"/>
    <property type="match status" value="1"/>
</dbReference>
<dbReference type="GO" id="GO:0005634">
    <property type="term" value="C:nucleus"/>
    <property type="evidence" value="ECO:0007669"/>
    <property type="project" value="TreeGrafter"/>
</dbReference>
<evidence type="ECO:0000256" key="1">
    <source>
        <dbReference type="SAM" id="MobiDB-lite"/>
    </source>
</evidence>
<keyword evidence="3" id="KW-1185">Reference proteome</keyword>
<dbReference type="AlphaFoldDB" id="A0AAE0F5W8"/>
<dbReference type="EMBL" id="LGRX02025978">
    <property type="protein sequence ID" value="KAK3251545.1"/>
    <property type="molecule type" value="Genomic_DNA"/>
</dbReference>
<feature type="compositionally biased region" description="Acidic residues" evidence="1">
    <location>
        <begin position="40"/>
        <end position="64"/>
    </location>
</feature>
<evidence type="ECO:0008006" key="4">
    <source>
        <dbReference type="Google" id="ProtNLM"/>
    </source>
</evidence>
<dbReference type="PANTHER" id="PTHR15967">
    <property type="entry name" value="E2F-ASSOCIATED PHOSPHOPROTEIN"/>
    <property type="match status" value="1"/>
</dbReference>
<protein>
    <recommendedName>
        <fullName evidence="4">E2F-associated phosphoprotein</fullName>
    </recommendedName>
</protein>
<dbReference type="Proteomes" id="UP001190700">
    <property type="component" value="Unassembled WGS sequence"/>
</dbReference>
<name>A0AAE0F5W8_9CHLO</name>
<dbReference type="PANTHER" id="PTHR15967:SF0">
    <property type="entry name" value="E2F-ASSOCIATED PHOSPHOPROTEIN"/>
    <property type="match status" value="1"/>
</dbReference>
<reference evidence="2 3" key="1">
    <citation type="journal article" date="2015" name="Genome Biol. Evol.">
        <title>Comparative Genomics of a Bacterivorous Green Alga Reveals Evolutionary Causalities and Consequences of Phago-Mixotrophic Mode of Nutrition.</title>
        <authorList>
            <person name="Burns J.A."/>
            <person name="Paasch A."/>
            <person name="Narechania A."/>
            <person name="Kim E."/>
        </authorList>
    </citation>
    <scope>NUCLEOTIDE SEQUENCE [LARGE SCALE GENOMIC DNA]</scope>
    <source>
        <strain evidence="2 3">PLY_AMNH</strain>
    </source>
</reference>
<evidence type="ECO:0000313" key="2">
    <source>
        <dbReference type="EMBL" id="KAK3251545.1"/>
    </source>
</evidence>
<dbReference type="InterPro" id="IPR019370">
    <property type="entry name" value="E2F-assoc_phosphoprotein"/>
</dbReference>
<evidence type="ECO:0000313" key="3">
    <source>
        <dbReference type="Proteomes" id="UP001190700"/>
    </source>
</evidence>
<organism evidence="2 3">
    <name type="scientific">Cymbomonas tetramitiformis</name>
    <dbReference type="NCBI Taxonomy" id="36881"/>
    <lineage>
        <taxon>Eukaryota</taxon>
        <taxon>Viridiplantae</taxon>
        <taxon>Chlorophyta</taxon>
        <taxon>Pyramimonadophyceae</taxon>
        <taxon>Pyramimonadales</taxon>
        <taxon>Pyramimonadaceae</taxon>
        <taxon>Cymbomonas</taxon>
    </lineage>
</organism>
<comment type="caution">
    <text evidence="2">The sequence shown here is derived from an EMBL/GenBank/DDBJ whole genome shotgun (WGS) entry which is preliminary data.</text>
</comment>
<sequence>MSDPATTQNMQISEDTETSPRIKASSPEKPDEQNESFWLSDDERESVSDEEMPEEEMPDFYDPAADDEDEQWMVEQRQGKTSDAILSCPCCLETLCTDCQKHARYENQFRAMFVVNCIVDRAAPKGGKKKTAGASTSARSASKEEMLYPVKCGTCNSEVGVFDEDEVYHFVNVFPTSA</sequence>